<organism evidence="3 4">
    <name type="scientific">Dimorphilus gyrociliatus</name>
    <dbReference type="NCBI Taxonomy" id="2664684"/>
    <lineage>
        <taxon>Eukaryota</taxon>
        <taxon>Metazoa</taxon>
        <taxon>Spiralia</taxon>
        <taxon>Lophotrochozoa</taxon>
        <taxon>Annelida</taxon>
        <taxon>Polychaeta</taxon>
        <taxon>Polychaeta incertae sedis</taxon>
        <taxon>Dinophilidae</taxon>
        <taxon>Dimorphilus</taxon>
    </lineage>
</organism>
<evidence type="ECO:0000256" key="1">
    <source>
        <dbReference type="SAM" id="MobiDB-lite"/>
    </source>
</evidence>
<gene>
    <name evidence="3" type="ORF">DGYR_LOCUS11855</name>
</gene>
<dbReference type="GO" id="GO:0005634">
    <property type="term" value="C:nucleus"/>
    <property type="evidence" value="ECO:0007669"/>
    <property type="project" value="TreeGrafter"/>
</dbReference>
<evidence type="ECO:0000313" key="4">
    <source>
        <dbReference type="Proteomes" id="UP000549394"/>
    </source>
</evidence>
<dbReference type="InterPro" id="IPR041899">
    <property type="entry name" value="MAGE_WH2"/>
</dbReference>
<dbReference type="Proteomes" id="UP000549394">
    <property type="component" value="Unassembled WGS sequence"/>
</dbReference>
<feature type="region of interest" description="Disordered" evidence="1">
    <location>
        <begin position="1"/>
        <end position="36"/>
    </location>
</feature>
<dbReference type="Gene3D" id="1.10.10.1200">
    <property type="entry name" value="MAGE homology domain, winged helix WH1 motif"/>
    <property type="match status" value="1"/>
</dbReference>
<dbReference type="InterPro" id="IPR037445">
    <property type="entry name" value="MAGE"/>
</dbReference>
<dbReference type="AlphaFoldDB" id="A0A7I8W860"/>
<name>A0A7I8W860_9ANNE</name>
<protein>
    <recommendedName>
        <fullName evidence="2">MAGE domain-containing protein</fullName>
    </recommendedName>
</protein>
<dbReference type="EMBL" id="CAJFCJ010000020">
    <property type="protein sequence ID" value="CAD5124289.1"/>
    <property type="molecule type" value="Genomic_DNA"/>
</dbReference>
<reference evidence="3 4" key="1">
    <citation type="submission" date="2020-08" db="EMBL/GenBank/DDBJ databases">
        <authorList>
            <person name="Hejnol A."/>
        </authorList>
    </citation>
    <scope>NUCLEOTIDE SEQUENCE [LARGE SCALE GENOMIC DNA]</scope>
</reference>
<comment type="caution">
    <text evidence="3">The sequence shown here is derived from an EMBL/GenBank/DDBJ whole genome shotgun (WGS) entry which is preliminary data.</text>
</comment>
<accession>A0A7I8W860</accession>
<feature type="domain" description="MAGE" evidence="2">
    <location>
        <begin position="62"/>
        <end position="237"/>
    </location>
</feature>
<keyword evidence="4" id="KW-1185">Reference proteome</keyword>
<dbReference type="SMART" id="SM01373">
    <property type="entry name" value="MAGE"/>
    <property type="match status" value="1"/>
</dbReference>
<dbReference type="PANTHER" id="PTHR11736:SF14">
    <property type="entry name" value="NSE3 HOMOLOG, SMC5-SMC6 COMPLEX COMPONENT"/>
    <property type="match status" value="1"/>
</dbReference>
<evidence type="ECO:0000313" key="3">
    <source>
        <dbReference type="EMBL" id="CAD5124289.1"/>
    </source>
</evidence>
<dbReference type="PROSITE" id="PS50838">
    <property type="entry name" value="MAGE"/>
    <property type="match status" value="1"/>
</dbReference>
<feature type="compositionally biased region" description="Basic residues" evidence="1">
    <location>
        <begin position="1"/>
        <end position="12"/>
    </location>
</feature>
<proteinExistence type="predicted"/>
<evidence type="ECO:0000259" key="2">
    <source>
        <dbReference type="PROSITE" id="PS50838"/>
    </source>
</evidence>
<dbReference type="Gene3D" id="1.10.10.1210">
    <property type="entry name" value="MAGE homology domain, winged helix WH2 motif"/>
    <property type="match status" value="1"/>
</dbReference>
<dbReference type="PANTHER" id="PTHR11736">
    <property type="entry name" value="MELANOMA-ASSOCIATED ANTIGEN MAGE ANTIGEN"/>
    <property type="match status" value="1"/>
</dbReference>
<dbReference type="OrthoDB" id="205198at2759"/>
<dbReference type="Pfam" id="PF01454">
    <property type="entry name" value="MAGE"/>
    <property type="match status" value="1"/>
</dbReference>
<dbReference type="FunFam" id="1.10.10.1210:FF:000001">
    <property type="entry name" value="melanoma-associated antigen D1"/>
    <property type="match status" value="1"/>
</dbReference>
<dbReference type="InterPro" id="IPR002190">
    <property type="entry name" value="MHD_dom"/>
</dbReference>
<dbReference type="InterPro" id="IPR041898">
    <property type="entry name" value="MAGE_WH1"/>
</dbReference>
<sequence length="257" mass="29165">MSRSHRNSKHKMAISSQNPSDDEFYESSQTQKKKSRNLTESRKCELISSFCCYVIHSWNGIPLKRADLIKAVFGDDGRSFNIIYPEAKKELKKIMGLDLTEMRPNLFIVTNSIDTLPNDECLETYDPSKLALTHIILVIIHMSDGSLMEEKLYAGLAELQISPDADIVFGSVRKFINNELVKQGYLNAVTIDGEPPKTMYEWGVKAHKEISKKNIIEFVSEIYGCKPEAFSNYKKALKEENINSNTASDETLQNSQI</sequence>